<keyword evidence="1" id="KW-0472">Membrane</keyword>
<evidence type="ECO:0000313" key="2">
    <source>
        <dbReference type="EMBL" id="SFC64297.1"/>
    </source>
</evidence>
<accession>A0A1I1KTZ6</accession>
<name>A0A1I1KTZ6_9SPHI</name>
<evidence type="ECO:0000256" key="1">
    <source>
        <dbReference type="SAM" id="Phobius"/>
    </source>
</evidence>
<keyword evidence="1" id="KW-1133">Transmembrane helix</keyword>
<sequence>MEAASNYSHWKDNGGDCYGLFIQRYFALLLNMYSPLYIGLLLEPYLRKSRVLNNIFNPGMLAIRFIKGNRLF</sequence>
<reference evidence="2 3" key="1">
    <citation type="submission" date="2016-10" db="EMBL/GenBank/DDBJ databases">
        <authorList>
            <person name="de Groot N.N."/>
        </authorList>
    </citation>
    <scope>NUCLEOTIDE SEQUENCE [LARGE SCALE GENOMIC DNA]</scope>
    <source>
        <strain evidence="2 3">DSM 22900</strain>
    </source>
</reference>
<evidence type="ECO:0000313" key="3">
    <source>
        <dbReference type="Proteomes" id="UP000199577"/>
    </source>
</evidence>
<feature type="transmembrane region" description="Helical" evidence="1">
    <location>
        <begin position="20"/>
        <end position="42"/>
    </location>
</feature>
<dbReference type="AlphaFoldDB" id="A0A1I1KTZ6"/>
<proteinExistence type="predicted"/>
<gene>
    <name evidence="2" type="ORF">SAMN05421747_11731</name>
</gene>
<dbReference type="EMBL" id="FOLL01000017">
    <property type="protein sequence ID" value="SFC64297.1"/>
    <property type="molecule type" value="Genomic_DNA"/>
</dbReference>
<keyword evidence="1" id="KW-0812">Transmembrane</keyword>
<organism evidence="2 3">
    <name type="scientific">Parapedobacter composti</name>
    <dbReference type="NCBI Taxonomy" id="623281"/>
    <lineage>
        <taxon>Bacteria</taxon>
        <taxon>Pseudomonadati</taxon>
        <taxon>Bacteroidota</taxon>
        <taxon>Sphingobacteriia</taxon>
        <taxon>Sphingobacteriales</taxon>
        <taxon>Sphingobacteriaceae</taxon>
        <taxon>Parapedobacter</taxon>
    </lineage>
</organism>
<keyword evidence="3" id="KW-1185">Reference proteome</keyword>
<protein>
    <submittedName>
        <fullName evidence="2">Uncharacterized protein</fullName>
    </submittedName>
</protein>
<dbReference type="Proteomes" id="UP000199577">
    <property type="component" value="Unassembled WGS sequence"/>
</dbReference>